<feature type="compositionally biased region" description="Polar residues" evidence="1">
    <location>
        <begin position="278"/>
        <end position="287"/>
    </location>
</feature>
<dbReference type="Proteomes" id="UP000095281">
    <property type="component" value="Unplaced"/>
</dbReference>
<reference evidence="3" key="1">
    <citation type="submission" date="2016-11" db="UniProtKB">
        <authorList>
            <consortium name="WormBaseParasite"/>
        </authorList>
    </citation>
    <scope>IDENTIFICATION</scope>
</reference>
<keyword evidence="2" id="KW-1185">Reference proteome</keyword>
<sequence>MEANCPRSTQQFRTFCQQQHEHLEPVIELMQNAGLPLDLQNYSLNHVSAIQIHINQTMGGEGHIRIVVFQKEQQYRIVFKGDGRAALFNICLLLENGHYNYIGKPEQLFHAHRFCVDCEKSVTRLYHWAGCSVVCRLCMRTGANFPCRIIERIQCNDCGFVFPQRACYEHHLINNVPEDIAGHQTRPFTSICQYRRICTLCGKIIFGQQQHDCIWVQQQQLQQQQQLNGELIECNKCHGPHLREQPCYIQPLRTVENSNPEMEQEEDISFESEAPVRQQHQQQNSTTKRIKAKITFTFMFF</sequence>
<protein>
    <submittedName>
        <fullName evidence="3">Phorbol-ester/DAG-type domain-containing protein</fullName>
    </submittedName>
</protein>
<dbReference type="WBParaSite" id="MhA1_Contig601.frz3.gene11">
    <property type="protein sequence ID" value="MhA1_Contig601.frz3.gene11"/>
    <property type="gene ID" value="MhA1_Contig601.frz3.gene11"/>
</dbReference>
<evidence type="ECO:0000256" key="1">
    <source>
        <dbReference type="SAM" id="MobiDB-lite"/>
    </source>
</evidence>
<feature type="region of interest" description="Disordered" evidence="1">
    <location>
        <begin position="258"/>
        <end position="288"/>
    </location>
</feature>
<proteinExistence type="predicted"/>
<name>A0A1I8BV29_MELHA</name>
<organism evidence="2 3">
    <name type="scientific">Meloidogyne hapla</name>
    <name type="common">Root-knot nematode worm</name>
    <dbReference type="NCBI Taxonomy" id="6305"/>
    <lineage>
        <taxon>Eukaryota</taxon>
        <taxon>Metazoa</taxon>
        <taxon>Ecdysozoa</taxon>
        <taxon>Nematoda</taxon>
        <taxon>Chromadorea</taxon>
        <taxon>Rhabditida</taxon>
        <taxon>Tylenchina</taxon>
        <taxon>Tylenchomorpha</taxon>
        <taxon>Tylenchoidea</taxon>
        <taxon>Meloidogynidae</taxon>
        <taxon>Meloidogyninae</taxon>
        <taxon>Meloidogyne</taxon>
    </lineage>
</organism>
<evidence type="ECO:0000313" key="2">
    <source>
        <dbReference type="Proteomes" id="UP000095281"/>
    </source>
</evidence>
<evidence type="ECO:0000313" key="3">
    <source>
        <dbReference type="WBParaSite" id="MhA1_Contig601.frz3.gene11"/>
    </source>
</evidence>
<dbReference type="AlphaFoldDB" id="A0A1I8BV29"/>
<accession>A0A1I8BV29</accession>